<dbReference type="Pfam" id="PF13561">
    <property type="entry name" value="adh_short_C2"/>
    <property type="match status" value="1"/>
</dbReference>
<keyword evidence="2" id="KW-0521">NADP</keyword>
<comment type="caution">
    <text evidence="6">The sequence shown here is derived from an EMBL/GenBank/DDBJ whole genome shotgun (WGS) entry which is preliminary data.</text>
</comment>
<dbReference type="eggNOG" id="KOG0725">
    <property type="taxonomic scope" value="Eukaryota"/>
</dbReference>
<dbReference type="InterPro" id="IPR036291">
    <property type="entry name" value="NAD(P)-bd_dom_sf"/>
</dbReference>
<dbReference type="EMBL" id="AHHD01000014">
    <property type="protein sequence ID" value="EKG22341.1"/>
    <property type="molecule type" value="Genomic_DNA"/>
</dbReference>
<dbReference type="OrthoDB" id="2898618at2759"/>
<evidence type="ECO:0000256" key="4">
    <source>
        <dbReference type="RuleBase" id="RU000363"/>
    </source>
</evidence>
<dbReference type="InterPro" id="IPR020904">
    <property type="entry name" value="Sc_DH/Rdtase_CS"/>
</dbReference>
<feature type="region of interest" description="Disordered" evidence="5">
    <location>
        <begin position="321"/>
        <end position="342"/>
    </location>
</feature>
<dbReference type="STRING" id="1126212.K2RIC8"/>
<evidence type="ECO:0000256" key="3">
    <source>
        <dbReference type="ARBA" id="ARBA00023002"/>
    </source>
</evidence>
<dbReference type="HOGENOM" id="CLU_010194_12_1_1"/>
<dbReference type="VEuPathDB" id="FungiDB:MPH_00321"/>
<dbReference type="PRINTS" id="PR00081">
    <property type="entry name" value="GDHRDH"/>
</dbReference>
<evidence type="ECO:0000313" key="6">
    <source>
        <dbReference type="EMBL" id="EKG22341.1"/>
    </source>
</evidence>
<dbReference type="PROSITE" id="PS00061">
    <property type="entry name" value="ADH_SHORT"/>
    <property type="match status" value="1"/>
</dbReference>
<proteinExistence type="inferred from homology"/>
<protein>
    <recommendedName>
        <fullName evidence="8">Short-chain dehydrogenase/reductase SDR</fullName>
    </recommendedName>
</protein>
<keyword evidence="3" id="KW-0560">Oxidoreductase</keyword>
<dbReference type="GO" id="GO:0016491">
    <property type="term" value="F:oxidoreductase activity"/>
    <property type="evidence" value="ECO:0007669"/>
    <property type="project" value="UniProtKB-KW"/>
</dbReference>
<gene>
    <name evidence="6" type="ORF">MPH_00321</name>
</gene>
<dbReference type="InterPro" id="IPR002347">
    <property type="entry name" value="SDR_fam"/>
</dbReference>
<accession>K2RIC8</accession>
<dbReference type="Proteomes" id="UP000007129">
    <property type="component" value="Unassembled WGS sequence"/>
</dbReference>
<reference evidence="6 7" key="1">
    <citation type="journal article" date="2012" name="BMC Genomics">
        <title>Tools to kill: Genome of one of the most destructive plant pathogenic fungi Macrophomina phaseolina.</title>
        <authorList>
            <person name="Islam M.S."/>
            <person name="Haque M.S."/>
            <person name="Islam M.M."/>
            <person name="Emdad E.M."/>
            <person name="Halim A."/>
            <person name="Hossen Q.M.M."/>
            <person name="Hossain M.Z."/>
            <person name="Ahmed B."/>
            <person name="Rahim S."/>
            <person name="Rahman M.S."/>
            <person name="Alam M.M."/>
            <person name="Hou S."/>
            <person name="Wan X."/>
            <person name="Saito J.A."/>
            <person name="Alam M."/>
        </authorList>
    </citation>
    <scope>NUCLEOTIDE SEQUENCE [LARGE SCALE GENOMIC DNA]</scope>
    <source>
        <strain evidence="6 7">MS6</strain>
    </source>
</reference>
<evidence type="ECO:0000256" key="2">
    <source>
        <dbReference type="ARBA" id="ARBA00022857"/>
    </source>
</evidence>
<comment type="similarity">
    <text evidence="1 4">Belongs to the short-chain dehydrogenases/reductases (SDR) family.</text>
</comment>
<evidence type="ECO:0000256" key="1">
    <source>
        <dbReference type="ARBA" id="ARBA00006484"/>
    </source>
</evidence>
<sequence length="342" mass="35706">MSLPTQTPDPTTLFSARGLVVAITGGGTGIGLSIATALHRTSARAIYLLGRRESVLTAAATSLDPTLTTAIPLVCDINSLASIRSAVARVERDHGYLDVLVNNAGREGPHTKAAFEAQTVEELQKILLNGFVDDGPSRAGEEEKEEEEEEEAFKETLFTNAATVVSVSASFLHLLDAGNRRRGWQGGRVADNAVRPRTLPAEGSGVDEGDLRTSQIISVASIAAFNRYSVGGLAYGASKAAATHLGKMLATLLVPWGVRCNVVAPGVYPSAMTAAYPQSFPVSQIPAGRQGTPDEIAAAVLYLVGKGGAYVNGAVQLTDEGETRNSKDGSAVSRVPSDCGPF</sequence>
<dbReference type="CDD" id="cd05233">
    <property type="entry name" value="SDR_c"/>
    <property type="match status" value="1"/>
</dbReference>
<dbReference type="PRINTS" id="PR00080">
    <property type="entry name" value="SDRFAMILY"/>
</dbReference>
<organism evidence="6 7">
    <name type="scientific">Macrophomina phaseolina (strain MS6)</name>
    <name type="common">Charcoal rot fungus</name>
    <dbReference type="NCBI Taxonomy" id="1126212"/>
    <lineage>
        <taxon>Eukaryota</taxon>
        <taxon>Fungi</taxon>
        <taxon>Dikarya</taxon>
        <taxon>Ascomycota</taxon>
        <taxon>Pezizomycotina</taxon>
        <taxon>Dothideomycetes</taxon>
        <taxon>Dothideomycetes incertae sedis</taxon>
        <taxon>Botryosphaeriales</taxon>
        <taxon>Botryosphaeriaceae</taxon>
        <taxon>Macrophomina</taxon>
    </lineage>
</organism>
<dbReference type="InParanoid" id="K2RIC8"/>
<dbReference type="PANTHER" id="PTHR43618">
    <property type="entry name" value="7-ALPHA-HYDROXYSTEROID DEHYDROGENASE"/>
    <property type="match status" value="1"/>
</dbReference>
<dbReference type="InterPro" id="IPR052178">
    <property type="entry name" value="Sec_Metab_Biosynth_SDR"/>
</dbReference>
<evidence type="ECO:0008006" key="8">
    <source>
        <dbReference type="Google" id="ProtNLM"/>
    </source>
</evidence>
<dbReference type="Pfam" id="PF00106">
    <property type="entry name" value="adh_short"/>
    <property type="match status" value="1"/>
</dbReference>
<dbReference type="Gene3D" id="3.40.50.720">
    <property type="entry name" value="NAD(P)-binding Rossmann-like Domain"/>
    <property type="match status" value="1"/>
</dbReference>
<dbReference type="PANTHER" id="PTHR43618:SF18">
    <property type="entry name" value="SHORT CHAIN DEHYDROGENASE_REDUCTASE FAMILY (AFU_ORTHOLOGUE AFUA_5G12480)"/>
    <property type="match status" value="1"/>
</dbReference>
<dbReference type="SUPFAM" id="SSF51735">
    <property type="entry name" value="NAD(P)-binding Rossmann-fold domains"/>
    <property type="match status" value="1"/>
</dbReference>
<name>K2RIC8_MACPH</name>
<dbReference type="AlphaFoldDB" id="K2RIC8"/>
<evidence type="ECO:0000313" key="7">
    <source>
        <dbReference type="Proteomes" id="UP000007129"/>
    </source>
</evidence>
<evidence type="ECO:0000256" key="5">
    <source>
        <dbReference type="SAM" id="MobiDB-lite"/>
    </source>
</evidence>